<dbReference type="EMBL" id="JAAMPC010000005">
    <property type="protein sequence ID" value="KAG2310325.1"/>
    <property type="molecule type" value="Genomic_DNA"/>
</dbReference>
<comment type="caution">
    <text evidence="1">The sequence shown here is derived from an EMBL/GenBank/DDBJ whole genome shotgun (WGS) entry which is preliminary data.</text>
</comment>
<protein>
    <submittedName>
        <fullName evidence="1">Uncharacterized protein</fullName>
    </submittedName>
</protein>
<evidence type="ECO:0000313" key="2">
    <source>
        <dbReference type="Proteomes" id="UP000886595"/>
    </source>
</evidence>
<gene>
    <name evidence="1" type="ORF">Bca52824_021882</name>
</gene>
<reference evidence="1 2" key="1">
    <citation type="submission" date="2020-02" db="EMBL/GenBank/DDBJ databases">
        <authorList>
            <person name="Ma Q."/>
            <person name="Huang Y."/>
            <person name="Song X."/>
            <person name="Pei D."/>
        </authorList>
    </citation>
    <scope>NUCLEOTIDE SEQUENCE [LARGE SCALE GENOMIC DNA]</scope>
    <source>
        <strain evidence="1">Sxm20200214</strain>
        <tissue evidence="1">Leaf</tissue>
    </source>
</reference>
<dbReference type="Proteomes" id="UP000886595">
    <property type="component" value="Unassembled WGS sequence"/>
</dbReference>
<sequence length="55" mass="6298">MQFLTALSTPLIRVAGWFDLSPCLLPFLSFQTADRRVELIVWSVRILTILSQSFV</sequence>
<organism evidence="1 2">
    <name type="scientific">Brassica carinata</name>
    <name type="common">Ethiopian mustard</name>
    <name type="synonym">Abyssinian cabbage</name>
    <dbReference type="NCBI Taxonomy" id="52824"/>
    <lineage>
        <taxon>Eukaryota</taxon>
        <taxon>Viridiplantae</taxon>
        <taxon>Streptophyta</taxon>
        <taxon>Embryophyta</taxon>
        <taxon>Tracheophyta</taxon>
        <taxon>Spermatophyta</taxon>
        <taxon>Magnoliopsida</taxon>
        <taxon>eudicotyledons</taxon>
        <taxon>Gunneridae</taxon>
        <taxon>Pentapetalae</taxon>
        <taxon>rosids</taxon>
        <taxon>malvids</taxon>
        <taxon>Brassicales</taxon>
        <taxon>Brassicaceae</taxon>
        <taxon>Brassiceae</taxon>
        <taxon>Brassica</taxon>
    </lineage>
</organism>
<evidence type="ECO:0000313" key="1">
    <source>
        <dbReference type="EMBL" id="KAG2310325.1"/>
    </source>
</evidence>
<accession>A0A8X7VF66</accession>
<dbReference type="AlphaFoldDB" id="A0A8X7VF66"/>
<proteinExistence type="predicted"/>
<name>A0A8X7VF66_BRACI</name>
<keyword evidence="2" id="KW-1185">Reference proteome</keyword>